<keyword evidence="2" id="KW-0597">Phosphoprotein</keyword>
<comment type="similarity">
    <text evidence="1">Belongs to the heat shock protein 70 family.</text>
</comment>
<evidence type="ECO:0000256" key="1">
    <source>
        <dbReference type="ARBA" id="ARBA00007381"/>
    </source>
</evidence>
<dbReference type="Gene3D" id="3.30.420.40">
    <property type="match status" value="2"/>
</dbReference>
<dbReference type="OrthoDB" id="9766019at2"/>
<dbReference type="SUPFAM" id="SSF100920">
    <property type="entry name" value="Heat shock protein 70kD (HSP70), peptide-binding domain"/>
    <property type="match status" value="1"/>
</dbReference>
<dbReference type="InterPro" id="IPR029047">
    <property type="entry name" value="HSP70_peptide-bd_sf"/>
</dbReference>
<dbReference type="EMBL" id="SMKQ01000010">
    <property type="protein sequence ID" value="TDD54109.1"/>
    <property type="molecule type" value="Genomic_DNA"/>
</dbReference>
<dbReference type="PROSITE" id="PS00297">
    <property type="entry name" value="HSP70_1"/>
    <property type="match status" value="1"/>
</dbReference>
<name>A0A4R4ZAE0_9ACTN</name>
<dbReference type="PRINTS" id="PR00301">
    <property type="entry name" value="HEATSHOCK70"/>
</dbReference>
<dbReference type="PANTHER" id="PTHR19375">
    <property type="entry name" value="HEAT SHOCK PROTEIN 70KDA"/>
    <property type="match status" value="1"/>
</dbReference>
<keyword evidence="8" id="KW-1185">Reference proteome</keyword>
<dbReference type="CDD" id="cd24029">
    <property type="entry name" value="ASKHA_NBD_HSP70_DnaK_HscA_HscC"/>
    <property type="match status" value="1"/>
</dbReference>
<evidence type="ECO:0000256" key="4">
    <source>
        <dbReference type="ARBA" id="ARBA00022840"/>
    </source>
</evidence>
<keyword evidence="5" id="KW-0346">Stress response</keyword>
<evidence type="ECO:0000256" key="5">
    <source>
        <dbReference type="ARBA" id="ARBA00023016"/>
    </source>
</evidence>
<dbReference type="Proteomes" id="UP000295302">
    <property type="component" value="Unassembled WGS sequence"/>
</dbReference>
<reference evidence="7 8" key="1">
    <citation type="submission" date="2019-03" db="EMBL/GenBank/DDBJ databases">
        <title>Draft genome sequences of novel Actinobacteria.</title>
        <authorList>
            <person name="Sahin N."/>
            <person name="Ay H."/>
            <person name="Saygin H."/>
        </authorList>
    </citation>
    <scope>NUCLEOTIDE SEQUENCE [LARGE SCALE GENOMIC DNA]</scope>
    <source>
        <strain evidence="7 8">CH32</strain>
    </source>
</reference>
<organism evidence="7 8">
    <name type="scientific">Nonomuraea terrae</name>
    <dbReference type="NCBI Taxonomy" id="2530383"/>
    <lineage>
        <taxon>Bacteria</taxon>
        <taxon>Bacillati</taxon>
        <taxon>Actinomycetota</taxon>
        <taxon>Actinomycetes</taxon>
        <taxon>Streptosporangiales</taxon>
        <taxon>Streptosporangiaceae</taxon>
        <taxon>Nonomuraea</taxon>
    </lineage>
</organism>
<proteinExistence type="inferred from homology"/>
<dbReference type="InterPro" id="IPR043129">
    <property type="entry name" value="ATPase_NBD"/>
</dbReference>
<evidence type="ECO:0000313" key="7">
    <source>
        <dbReference type="EMBL" id="TDD54109.1"/>
    </source>
</evidence>
<gene>
    <name evidence="7" type="ORF">E1286_06305</name>
</gene>
<dbReference type="AlphaFoldDB" id="A0A4R4ZAE0"/>
<dbReference type="GO" id="GO:0005524">
    <property type="term" value="F:ATP binding"/>
    <property type="evidence" value="ECO:0007669"/>
    <property type="project" value="UniProtKB-KW"/>
</dbReference>
<comment type="caution">
    <text evidence="7">The sequence shown here is derived from an EMBL/GenBank/DDBJ whole genome shotgun (WGS) entry which is preliminary data.</text>
</comment>
<evidence type="ECO:0000256" key="3">
    <source>
        <dbReference type="ARBA" id="ARBA00022741"/>
    </source>
</evidence>
<dbReference type="RefSeq" id="WP_132609621.1">
    <property type="nucleotide sequence ID" value="NZ_SMKQ01000010.1"/>
</dbReference>
<sequence>MSDTIDFGIDLGTTNSVIAVAENDTVTVLKNNDGWDITPSAVWIPKPGQIKVGRPARDRAFRDPQNAAVEFKLEMGLADARRNFANAGLELTPQQLSAEVLKSLRADAAHHCGTAPDAAVITVPAAFTLNQNKATTDAALLAGLTTAPLVQEPTAAAFAYGFHDADDRAYWMVFDFGGGTFDAAVVSKHDGELRVLNHAGDPYLGGKLIDWAVAERILGPQAAGQLDLRDFRRESPRWGRNFAMLKNAAEEAKIQLSRLERVEFMVDLRDENGDTQTVDLVLTRDELDAVAEPFYARAINFCRAALKDASLSPADIDRLVLVGGQTLAPGLRERLADPQHGLGIELDTSLDPTTVVARGAAIFASTLRRPHTVPANAGADEFVLELAYEPSATTTTPTVAGRVSGPATDWKGYSVVLDNPEGRPPFNSGRVLLNASGAFATDVAIDKGRTSKFTVELIDDKGTPQPITPNTLSIRHREVEFGGVRLAHSLGIQLADGSFAPMIRKGATLPVTEREVYTTSIALGRSDPDAAVLIPVLQGERDRGDRNRKVGMLEIRPKDLRIDLPAGSEVEVTFEVDSSSLVTVVADVPLVQTQFEAMINLADVTTPAPEQLEEMLSEVEQRLTSLRRSVSAGGSPAAERLLDKIEEEGTIVTGREQVQAAKVDAGAAATAEERLRNIQADLDDVEQAVQVPALAQELEALLDEATELVKVNRLGDSGDRQALADLRRRVQDAIQAQDVAAMRAQQERLQMFLIEVERRSPDWPVKVFAFLRDVLAPTGQAGPLIREGERAIAQNDMRALEGVNQRMIRMLPKDQRDEIEFGGLNRR</sequence>
<dbReference type="GO" id="GO:0140662">
    <property type="term" value="F:ATP-dependent protein folding chaperone"/>
    <property type="evidence" value="ECO:0007669"/>
    <property type="project" value="InterPro"/>
</dbReference>
<accession>A0A4R4ZAE0</accession>
<evidence type="ECO:0000256" key="2">
    <source>
        <dbReference type="ARBA" id="ARBA00022553"/>
    </source>
</evidence>
<dbReference type="SUPFAM" id="SSF53067">
    <property type="entry name" value="Actin-like ATPase domain"/>
    <property type="match status" value="2"/>
</dbReference>
<evidence type="ECO:0000256" key="6">
    <source>
        <dbReference type="ARBA" id="ARBA00023186"/>
    </source>
</evidence>
<keyword evidence="3" id="KW-0547">Nucleotide-binding</keyword>
<dbReference type="Pfam" id="PF00012">
    <property type="entry name" value="HSP70"/>
    <property type="match status" value="2"/>
</dbReference>
<keyword evidence="6" id="KW-0143">Chaperone</keyword>
<dbReference type="InterPro" id="IPR013126">
    <property type="entry name" value="Hsp_70_fam"/>
</dbReference>
<keyword evidence="4" id="KW-0067">ATP-binding</keyword>
<dbReference type="Gene3D" id="2.60.34.10">
    <property type="entry name" value="Substrate Binding Domain Of DNAk, Chain A, domain 1"/>
    <property type="match status" value="1"/>
</dbReference>
<protein>
    <submittedName>
        <fullName evidence="7">Hsp70 family protein</fullName>
    </submittedName>
</protein>
<dbReference type="InterPro" id="IPR018181">
    <property type="entry name" value="Heat_shock_70_CS"/>
</dbReference>
<dbReference type="Gene3D" id="3.90.640.10">
    <property type="entry name" value="Actin, Chain A, domain 4"/>
    <property type="match status" value="1"/>
</dbReference>
<evidence type="ECO:0000313" key="8">
    <source>
        <dbReference type="Proteomes" id="UP000295302"/>
    </source>
</evidence>